<name>A0ACC2WYV7_9TREE</name>
<evidence type="ECO:0000313" key="2">
    <source>
        <dbReference type="Proteomes" id="UP001230649"/>
    </source>
</evidence>
<proteinExistence type="predicted"/>
<organism evidence="1 2">
    <name type="scientific">Naganishia adeliensis</name>
    <dbReference type="NCBI Taxonomy" id="92952"/>
    <lineage>
        <taxon>Eukaryota</taxon>
        <taxon>Fungi</taxon>
        <taxon>Dikarya</taxon>
        <taxon>Basidiomycota</taxon>
        <taxon>Agaricomycotina</taxon>
        <taxon>Tremellomycetes</taxon>
        <taxon>Filobasidiales</taxon>
        <taxon>Filobasidiaceae</taxon>
        <taxon>Naganishia</taxon>
    </lineage>
</organism>
<gene>
    <name evidence="1" type="ORF">QFC20_000519</name>
</gene>
<dbReference type="Proteomes" id="UP001230649">
    <property type="component" value="Unassembled WGS sequence"/>
</dbReference>
<sequence length="359" mass="40081">MVQPALLSNIMPEANDTQLKAPTLKEFVQVAPVSENVFESVYCCEKMGNVSDIAYGGCIVSQCVSAAFASIPKDTSDRIYDLYSVLGTFLGPTSTRYKVTFTVEDIRTTKSFATRKVEAWQDLPTGNNGDSSKRRTMILLADFHVREPAENTLPGLTYSKSPLVPAILKMDPDTMLSQREHFAADQPPKVQKVFEHIFPLFYRFLDMKPIPTSMGVQKALGINSGRKTTQDDLPLQQRTNAHWFKVKEIEGGKGELQARSDQAAAAAFVMDSALAFLPLTFTHRFFDTIQAVSTLEFSLRFFDVPNVNDWVLHEQHTENGGMGRTFSTGRLWNREGKCIASMSQQCIMRARPTEGTAKL</sequence>
<keyword evidence="2" id="KW-1185">Reference proteome</keyword>
<reference evidence="1" key="1">
    <citation type="submission" date="2023-04" db="EMBL/GenBank/DDBJ databases">
        <title>Draft Genome sequencing of Naganishia species isolated from polar environments using Oxford Nanopore Technology.</title>
        <authorList>
            <person name="Leo P."/>
            <person name="Venkateswaran K."/>
        </authorList>
    </citation>
    <scope>NUCLEOTIDE SEQUENCE</scope>
    <source>
        <strain evidence="1">MNA-CCFEE 5262</strain>
    </source>
</reference>
<comment type="caution">
    <text evidence="1">The sequence shown here is derived from an EMBL/GenBank/DDBJ whole genome shotgun (WGS) entry which is preliminary data.</text>
</comment>
<accession>A0ACC2WYV7</accession>
<protein>
    <submittedName>
        <fullName evidence="1">Uncharacterized protein</fullName>
    </submittedName>
</protein>
<dbReference type="EMBL" id="JASBWS010000003">
    <property type="protein sequence ID" value="KAJ9116586.1"/>
    <property type="molecule type" value="Genomic_DNA"/>
</dbReference>
<evidence type="ECO:0000313" key="1">
    <source>
        <dbReference type="EMBL" id="KAJ9116586.1"/>
    </source>
</evidence>